<dbReference type="PROSITE" id="PS50240">
    <property type="entry name" value="TRYPSIN_DOM"/>
    <property type="match status" value="1"/>
</dbReference>
<keyword evidence="3" id="KW-0378">Hydrolase</keyword>
<dbReference type="Pfam" id="PF00089">
    <property type="entry name" value="Trypsin"/>
    <property type="match status" value="1"/>
</dbReference>
<keyword evidence="2" id="KW-0645">Protease</keyword>
<sequence length="297" mass="34030">MFITQKGYGIYAFYTLLINEISAALVKPIEKSKDLQEHTMVTDIKLFPYMVAILKKSTYLSAGALIDDSWVLTGADSLFTIRESSRFLRVRLGSVNYKKGGYLTPIKYFQIHPYFDDSKPLFDVALVKLPEPVRLSQRLSPIRLQKNTRNILATHFIVTAWPMYQLQNLTKSHYESMEQIRLHRVLTVSHLHPTDPDVCSEEIDMLIPYRNNTKYIMCLESNIGTDPCQRDIGAPVVLNGILWGVISSWKPEDCDVEGGSSFVTLVAAIEVNSWIHSTIRGHRWTKNHTIDYEDNFI</sequence>
<organism evidence="7 8">
    <name type="scientific">Pararge aegeria aegeria</name>
    <dbReference type="NCBI Taxonomy" id="348720"/>
    <lineage>
        <taxon>Eukaryota</taxon>
        <taxon>Metazoa</taxon>
        <taxon>Ecdysozoa</taxon>
        <taxon>Arthropoda</taxon>
        <taxon>Hexapoda</taxon>
        <taxon>Insecta</taxon>
        <taxon>Pterygota</taxon>
        <taxon>Neoptera</taxon>
        <taxon>Endopterygota</taxon>
        <taxon>Lepidoptera</taxon>
        <taxon>Glossata</taxon>
        <taxon>Ditrysia</taxon>
        <taxon>Papilionoidea</taxon>
        <taxon>Nymphalidae</taxon>
        <taxon>Satyrinae</taxon>
        <taxon>Satyrini</taxon>
        <taxon>Parargina</taxon>
        <taxon>Pararge</taxon>
    </lineage>
</organism>
<dbReference type="InterPro" id="IPR009003">
    <property type="entry name" value="Peptidase_S1_PA"/>
</dbReference>
<keyword evidence="5" id="KW-1015">Disulfide bond</keyword>
<evidence type="ECO:0000256" key="5">
    <source>
        <dbReference type="ARBA" id="ARBA00023157"/>
    </source>
</evidence>
<dbReference type="EMBL" id="CAKXAJ010025994">
    <property type="protein sequence ID" value="CAH2249241.1"/>
    <property type="molecule type" value="Genomic_DNA"/>
</dbReference>
<dbReference type="InterPro" id="IPR001254">
    <property type="entry name" value="Trypsin_dom"/>
</dbReference>
<dbReference type="OrthoDB" id="7726766at2759"/>
<dbReference type="PANTHER" id="PTHR24276:SF98">
    <property type="entry name" value="FI18310P1-RELATED"/>
    <property type="match status" value="1"/>
</dbReference>
<dbReference type="PRINTS" id="PR00722">
    <property type="entry name" value="CHYMOTRYPSIN"/>
</dbReference>
<dbReference type="InterPro" id="IPR043504">
    <property type="entry name" value="Peptidase_S1_PA_chymotrypsin"/>
</dbReference>
<evidence type="ECO:0000256" key="4">
    <source>
        <dbReference type="ARBA" id="ARBA00022825"/>
    </source>
</evidence>
<dbReference type="InterPro" id="IPR050430">
    <property type="entry name" value="Peptidase_S1"/>
</dbReference>
<dbReference type="GO" id="GO:0004252">
    <property type="term" value="F:serine-type endopeptidase activity"/>
    <property type="evidence" value="ECO:0007669"/>
    <property type="project" value="InterPro"/>
</dbReference>
<evidence type="ECO:0000259" key="6">
    <source>
        <dbReference type="PROSITE" id="PS50240"/>
    </source>
</evidence>
<dbReference type="SMART" id="SM00020">
    <property type="entry name" value="Tryp_SPc"/>
    <property type="match status" value="1"/>
</dbReference>
<reference evidence="7" key="1">
    <citation type="submission" date="2022-03" db="EMBL/GenBank/DDBJ databases">
        <authorList>
            <person name="Lindestad O."/>
        </authorList>
    </citation>
    <scope>NUCLEOTIDE SEQUENCE</scope>
</reference>
<dbReference type="AlphaFoldDB" id="A0A8S4SD54"/>
<proteinExistence type="inferred from homology"/>
<protein>
    <submittedName>
        <fullName evidence="7">Jg21758 protein</fullName>
    </submittedName>
</protein>
<comment type="caution">
    <text evidence="7">The sequence shown here is derived from an EMBL/GenBank/DDBJ whole genome shotgun (WGS) entry which is preliminary data.</text>
</comment>
<evidence type="ECO:0000313" key="7">
    <source>
        <dbReference type="EMBL" id="CAH2249241.1"/>
    </source>
</evidence>
<dbReference type="InterPro" id="IPR001314">
    <property type="entry name" value="Peptidase_S1A"/>
</dbReference>
<keyword evidence="8" id="KW-1185">Reference proteome</keyword>
<feature type="domain" description="Peptidase S1" evidence="6">
    <location>
        <begin position="47"/>
        <end position="280"/>
    </location>
</feature>
<keyword evidence="4" id="KW-0720">Serine protease</keyword>
<dbReference type="PANTHER" id="PTHR24276">
    <property type="entry name" value="POLYSERASE-RELATED"/>
    <property type="match status" value="1"/>
</dbReference>
<comment type="similarity">
    <text evidence="1">Belongs to the peptidase S1 family.</text>
</comment>
<name>A0A8S4SD54_9NEOP</name>
<dbReference type="Proteomes" id="UP000838756">
    <property type="component" value="Unassembled WGS sequence"/>
</dbReference>
<dbReference type="SUPFAM" id="SSF50494">
    <property type="entry name" value="Trypsin-like serine proteases"/>
    <property type="match status" value="1"/>
</dbReference>
<accession>A0A8S4SD54</accession>
<evidence type="ECO:0000256" key="2">
    <source>
        <dbReference type="ARBA" id="ARBA00022670"/>
    </source>
</evidence>
<dbReference type="Gene3D" id="2.40.10.10">
    <property type="entry name" value="Trypsin-like serine proteases"/>
    <property type="match status" value="2"/>
</dbReference>
<gene>
    <name evidence="7" type="primary">jg21758</name>
    <name evidence="7" type="ORF">PAEG_LOCUS21884</name>
</gene>
<dbReference type="GO" id="GO:0006508">
    <property type="term" value="P:proteolysis"/>
    <property type="evidence" value="ECO:0007669"/>
    <property type="project" value="UniProtKB-KW"/>
</dbReference>
<evidence type="ECO:0000256" key="1">
    <source>
        <dbReference type="ARBA" id="ARBA00007664"/>
    </source>
</evidence>
<evidence type="ECO:0000256" key="3">
    <source>
        <dbReference type="ARBA" id="ARBA00022801"/>
    </source>
</evidence>
<evidence type="ECO:0000313" key="8">
    <source>
        <dbReference type="Proteomes" id="UP000838756"/>
    </source>
</evidence>